<dbReference type="AlphaFoldDB" id="A0A4U5NGF0"/>
<dbReference type="EMBL" id="AZBU02000004">
    <property type="protein sequence ID" value="TKR81904.1"/>
    <property type="molecule type" value="Genomic_DNA"/>
</dbReference>
<organism evidence="2 3">
    <name type="scientific">Steinernema carpocapsae</name>
    <name type="common">Entomopathogenic nematode</name>
    <dbReference type="NCBI Taxonomy" id="34508"/>
    <lineage>
        <taxon>Eukaryota</taxon>
        <taxon>Metazoa</taxon>
        <taxon>Ecdysozoa</taxon>
        <taxon>Nematoda</taxon>
        <taxon>Chromadorea</taxon>
        <taxon>Rhabditida</taxon>
        <taxon>Tylenchina</taxon>
        <taxon>Panagrolaimomorpha</taxon>
        <taxon>Strongyloidoidea</taxon>
        <taxon>Steinernematidae</taxon>
        <taxon>Steinernema</taxon>
    </lineage>
</organism>
<keyword evidence="1" id="KW-0472">Membrane</keyword>
<keyword evidence="3" id="KW-1185">Reference proteome</keyword>
<proteinExistence type="predicted"/>
<protein>
    <submittedName>
        <fullName evidence="2">Uncharacterized protein</fullName>
    </submittedName>
</protein>
<evidence type="ECO:0000313" key="2">
    <source>
        <dbReference type="EMBL" id="TKR81904.1"/>
    </source>
</evidence>
<reference evidence="2 3" key="1">
    <citation type="journal article" date="2015" name="Genome Biol.">
        <title>Comparative genomics of Steinernema reveals deeply conserved gene regulatory networks.</title>
        <authorList>
            <person name="Dillman A.R."/>
            <person name="Macchietto M."/>
            <person name="Porter C.F."/>
            <person name="Rogers A."/>
            <person name="Williams B."/>
            <person name="Antoshechkin I."/>
            <person name="Lee M.M."/>
            <person name="Goodwin Z."/>
            <person name="Lu X."/>
            <person name="Lewis E.E."/>
            <person name="Goodrich-Blair H."/>
            <person name="Stock S.P."/>
            <person name="Adams B.J."/>
            <person name="Sternberg P.W."/>
            <person name="Mortazavi A."/>
        </authorList>
    </citation>
    <scope>NUCLEOTIDE SEQUENCE [LARGE SCALE GENOMIC DNA]</scope>
    <source>
        <strain evidence="2 3">ALL</strain>
    </source>
</reference>
<accession>A0A4U5NGF0</accession>
<evidence type="ECO:0000256" key="1">
    <source>
        <dbReference type="SAM" id="Phobius"/>
    </source>
</evidence>
<evidence type="ECO:0000313" key="3">
    <source>
        <dbReference type="Proteomes" id="UP000298663"/>
    </source>
</evidence>
<reference evidence="2 3" key="2">
    <citation type="journal article" date="2019" name="G3 (Bethesda)">
        <title>Hybrid Assembly of the Genome of the Entomopathogenic Nematode Steinernema carpocapsae Identifies the X-Chromosome.</title>
        <authorList>
            <person name="Serra L."/>
            <person name="Macchietto M."/>
            <person name="Macias-Munoz A."/>
            <person name="McGill C.J."/>
            <person name="Rodriguez I.M."/>
            <person name="Rodriguez B."/>
            <person name="Murad R."/>
            <person name="Mortazavi A."/>
        </authorList>
    </citation>
    <scope>NUCLEOTIDE SEQUENCE [LARGE SCALE GENOMIC DNA]</scope>
    <source>
        <strain evidence="2 3">ALL</strain>
    </source>
</reference>
<feature type="transmembrane region" description="Helical" evidence="1">
    <location>
        <begin position="72"/>
        <end position="91"/>
    </location>
</feature>
<name>A0A4U5NGF0_STECR</name>
<keyword evidence="1" id="KW-1133">Transmembrane helix</keyword>
<comment type="caution">
    <text evidence="2">The sequence shown here is derived from an EMBL/GenBank/DDBJ whole genome shotgun (WGS) entry which is preliminary data.</text>
</comment>
<gene>
    <name evidence="2" type="ORF">L596_015701</name>
</gene>
<keyword evidence="1" id="KW-0812">Transmembrane</keyword>
<sequence length="109" mass="12541">MHPLKIPESLQFLKNSNLIDCRVVAARSDRRCRSASWQKINGFGLPEPCSCRSVVSRILPSSDRFGSTAPAIVLWVFLIFFWVIFTCQMLFDPLGKWRRNVSFENKGTF</sequence>
<dbReference type="Proteomes" id="UP000298663">
    <property type="component" value="Unassembled WGS sequence"/>
</dbReference>